<keyword evidence="5 11" id="KW-0812">Transmembrane</keyword>
<reference evidence="13 14" key="1">
    <citation type="journal article" date="2024" name="Plant Biotechnol. J.">
        <title>Dendrobium thyrsiflorum genome and its molecular insights into genes involved in important horticultural traits.</title>
        <authorList>
            <person name="Chen B."/>
            <person name="Wang J.Y."/>
            <person name="Zheng P.J."/>
            <person name="Li K.L."/>
            <person name="Liang Y.M."/>
            <person name="Chen X.F."/>
            <person name="Zhang C."/>
            <person name="Zhao X."/>
            <person name="He X."/>
            <person name="Zhang G.Q."/>
            <person name="Liu Z.J."/>
            <person name="Xu Q."/>
        </authorList>
    </citation>
    <scope>NUCLEOTIDE SEQUENCE [LARGE SCALE GENOMIC DNA]</scope>
    <source>
        <strain evidence="13">GZMU011</strain>
    </source>
</reference>
<comment type="similarity">
    <text evidence="2">Belongs to the RLP family.</text>
</comment>
<feature type="transmembrane region" description="Helical" evidence="11">
    <location>
        <begin position="903"/>
        <end position="930"/>
    </location>
</feature>
<evidence type="ECO:0000256" key="3">
    <source>
        <dbReference type="ARBA" id="ARBA00022475"/>
    </source>
</evidence>
<proteinExistence type="inferred from homology"/>
<dbReference type="EMBL" id="JANQDX010000001">
    <property type="protein sequence ID" value="KAL0928936.1"/>
    <property type="molecule type" value="Genomic_DNA"/>
</dbReference>
<evidence type="ECO:0000259" key="12">
    <source>
        <dbReference type="Pfam" id="PF08263"/>
    </source>
</evidence>
<keyword evidence="10" id="KW-0325">Glycoprotein</keyword>
<dbReference type="InterPro" id="IPR046956">
    <property type="entry name" value="RLP23-like"/>
</dbReference>
<dbReference type="PRINTS" id="PR00019">
    <property type="entry name" value="LEURICHRPT"/>
</dbReference>
<evidence type="ECO:0000256" key="10">
    <source>
        <dbReference type="ARBA" id="ARBA00023180"/>
    </source>
</evidence>
<accession>A0ABD0VVI5</accession>
<dbReference type="AlphaFoldDB" id="A0ABD0VVI5"/>
<sequence length="944" mass="106010">MELFRINSVVFFQLLLLSFCHVFDFFSINYNALGQCLRTESSTLLQLKRGFTSGDLDTWQLSTNCCIWEGVTCDESSGRVIGLDLSNRSIAGMIDPRLFNLTSLRTLNFSYNLFYGKSIPNYGWDRLSNLSSLDLSYAGFAGNIPVGIFSLTKLRFLDLSSLADRSLSLNIKPTFLRNMSSLRVLCLDFVDLSPYESEWCGALANFTHALEILSMIACSLPRASCSSLSMLPHLYSLNLISNNLDSSIFYSFVNFTSLTSLVAQENQFKGVIPRQIFLLKHLQHLDISLNPMLSGSLPNFSEDSKLITLDLHDTNFSGNLPDTIGNLKFLKCLVLYDCQFSGRIPPSIGNLSQLELLDLSNNSLQGHIPKSLFEILGLSELFLGSNNFSGDLEFEFIKDLKNLVSLDLSNSGLSLNSWDAYNGSFLSSFPKISYLAVASNNLTKIPTIINYPHMMYGLDLSNNRIHGELPSWFWRIPELNLSCNMFTHVAELPLILTTYNDFYLYIDLHSNMLEGPIPPIPLTNSILIDFSDNQFTSFSSNITSHRNSLKYLFLANNRLIGEISPFICNMTNLQMLDLSNNKLIGSIPPCLLKGGINLQVLNLRGNQLHGVIPDRISSKCELQVINLRNNQLEEHLPKSLSNCQSLELLDVGNNNLNDTFPYWLGNMWSLRVLILSSNKFHGLVQPPERNHERNYTFPMLHVLDISSNNFCGNLCVECFNNFNSMMVNRADTKHDVTLLLLNQYYYLVTIMNKGQQMTISTSWMIIVSIDFSNNLFEGEIPVTIGQLISLQVLNMSHNYLIGKIIPQLGNLSQLESLDLSMNSLSGKIPQELASLDFLEYLNLSYNKLVGNIPVGGQFSTFPNTSFEGNNGLCLLPSNTSVPRVNNATISPDLRNQDPKNRRYMVILGIIFGIGFGGSMAIVVVLDVMCCDRSRRMRIRRSIDG</sequence>
<dbReference type="SUPFAM" id="SSF52058">
    <property type="entry name" value="L domain-like"/>
    <property type="match status" value="2"/>
</dbReference>
<gene>
    <name evidence="13" type="ORF">M5K25_000872</name>
</gene>
<keyword evidence="9 11" id="KW-0472">Membrane</keyword>
<keyword evidence="3" id="KW-1003">Cell membrane</keyword>
<dbReference type="SMART" id="SM00369">
    <property type="entry name" value="LRR_TYP"/>
    <property type="match status" value="9"/>
</dbReference>
<dbReference type="PANTHER" id="PTHR48061:SF2">
    <property type="entry name" value="RECEPTOR LIKE PROTEIN 30-LIKE"/>
    <property type="match status" value="1"/>
</dbReference>
<dbReference type="Pfam" id="PF00560">
    <property type="entry name" value="LRR_1"/>
    <property type="match status" value="9"/>
</dbReference>
<evidence type="ECO:0000313" key="14">
    <source>
        <dbReference type="Proteomes" id="UP001552299"/>
    </source>
</evidence>
<dbReference type="FunFam" id="3.80.10.10:FF:000041">
    <property type="entry name" value="LRR receptor-like serine/threonine-protein kinase ERECTA"/>
    <property type="match status" value="2"/>
</dbReference>
<dbReference type="PANTHER" id="PTHR48061">
    <property type="entry name" value="LEUCINE-RICH REPEAT RECEPTOR PROTEIN KINASE EMS1-LIKE-RELATED"/>
    <property type="match status" value="1"/>
</dbReference>
<feature type="domain" description="Leucine-rich repeat-containing N-terminal plant-type" evidence="12">
    <location>
        <begin position="39"/>
        <end position="74"/>
    </location>
</feature>
<evidence type="ECO:0000256" key="8">
    <source>
        <dbReference type="ARBA" id="ARBA00022989"/>
    </source>
</evidence>
<keyword evidence="6" id="KW-0732">Signal</keyword>
<dbReference type="GO" id="GO:0005886">
    <property type="term" value="C:plasma membrane"/>
    <property type="evidence" value="ECO:0007669"/>
    <property type="project" value="UniProtKB-SubCell"/>
</dbReference>
<dbReference type="Pfam" id="PF08263">
    <property type="entry name" value="LRRNT_2"/>
    <property type="match status" value="1"/>
</dbReference>
<keyword evidence="14" id="KW-1185">Reference proteome</keyword>
<keyword evidence="4" id="KW-0433">Leucine-rich repeat</keyword>
<dbReference type="Pfam" id="PF13855">
    <property type="entry name" value="LRR_8"/>
    <property type="match status" value="1"/>
</dbReference>
<name>A0ABD0VVI5_DENTH</name>
<comment type="subcellular location">
    <subcellularLocation>
        <location evidence="1">Cell membrane</location>
        <topology evidence="1">Single-pass type I membrane protein</topology>
    </subcellularLocation>
</comment>
<comment type="caution">
    <text evidence="13">The sequence shown here is derived from an EMBL/GenBank/DDBJ whole genome shotgun (WGS) entry which is preliminary data.</text>
</comment>
<evidence type="ECO:0000256" key="11">
    <source>
        <dbReference type="SAM" id="Phobius"/>
    </source>
</evidence>
<evidence type="ECO:0000256" key="4">
    <source>
        <dbReference type="ARBA" id="ARBA00022614"/>
    </source>
</evidence>
<dbReference type="SUPFAM" id="SSF52047">
    <property type="entry name" value="RNI-like"/>
    <property type="match status" value="1"/>
</dbReference>
<dbReference type="InterPro" id="IPR003591">
    <property type="entry name" value="Leu-rich_rpt_typical-subtyp"/>
</dbReference>
<keyword evidence="7" id="KW-0677">Repeat</keyword>
<evidence type="ECO:0000256" key="1">
    <source>
        <dbReference type="ARBA" id="ARBA00004251"/>
    </source>
</evidence>
<dbReference type="InterPro" id="IPR013210">
    <property type="entry name" value="LRR_N_plant-typ"/>
</dbReference>
<evidence type="ECO:0000256" key="9">
    <source>
        <dbReference type="ARBA" id="ARBA00023136"/>
    </source>
</evidence>
<dbReference type="Gene3D" id="3.80.10.10">
    <property type="entry name" value="Ribonuclease Inhibitor"/>
    <property type="match status" value="4"/>
</dbReference>
<organism evidence="13 14">
    <name type="scientific">Dendrobium thyrsiflorum</name>
    <name type="common">Pinecone-like raceme dendrobium</name>
    <name type="synonym">Orchid</name>
    <dbReference type="NCBI Taxonomy" id="117978"/>
    <lineage>
        <taxon>Eukaryota</taxon>
        <taxon>Viridiplantae</taxon>
        <taxon>Streptophyta</taxon>
        <taxon>Embryophyta</taxon>
        <taxon>Tracheophyta</taxon>
        <taxon>Spermatophyta</taxon>
        <taxon>Magnoliopsida</taxon>
        <taxon>Liliopsida</taxon>
        <taxon>Asparagales</taxon>
        <taxon>Orchidaceae</taxon>
        <taxon>Epidendroideae</taxon>
        <taxon>Malaxideae</taxon>
        <taxon>Dendrobiinae</taxon>
        <taxon>Dendrobium</taxon>
    </lineage>
</organism>
<evidence type="ECO:0000313" key="13">
    <source>
        <dbReference type="EMBL" id="KAL0928936.1"/>
    </source>
</evidence>
<keyword evidence="8 11" id="KW-1133">Transmembrane helix</keyword>
<evidence type="ECO:0000256" key="7">
    <source>
        <dbReference type="ARBA" id="ARBA00022737"/>
    </source>
</evidence>
<evidence type="ECO:0000256" key="2">
    <source>
        <dbReference type="ARBA" id="ARBA00009592"/>
    </source>
</evidence>
<dbReference type="InterPro" id="IPR032675">
    <property type="entry name" value="LRR_dom_sf"/>
</dbReference>
<dbReference type="Proteomes" id="UP001552299">
    <property type="component" value="Unassembled WGS sequence"/>
</dbReference>
<dbReference type="FunFam" id="3.80.10.10:FF:000111">
    <property type="entry name" value="LRR receptor-like serine/threonine-protein kinase ERECTA"/>
    <property type="match status" value="1"/>
</dbReference>
<evidence type="ECO:0000256" key="6">
    <source>
        <dbReference type="ARBA" id="ARBA00022729"/>
    </source>
</evidence>
<protein>
    <recommendedName>
        <fullName evidence="12">Leucine-rich repeat-containing N-terminal plant-type domain-containing protein</fullName>
    </recommendedName>
</protein>
<evidence type="ECO:0000256" key="5">
    <source>
        <dbReference type="ARBA" id="ARBA00022692"/>
    </source>
</evidence>
<dbReference type="InterPro" id="IPR001611">
    <property type="entry name" value="Leu-rich_rpt"/>
</dbReference>